<dbReference type="AlphaFoldDB" id="K6WCF5"/>
<gene>
    <name evidence="1" type="ORF">KILIM_053_00010</name>
</gene>
<reference evidence="1 2" key="1">
    <citation type="submission" date="2012-08" db="EMBL/GenBank/DDBJ databases">
        <title>Whole genome shotgun sequence of Kineosphaera limosa NBRC 100340.</title>
        <authorList>
            <person name="Yoshida I."/>
            <person name="Isaki S."/>
            <person name="Hosoyama A."/>
            <person name="Tsuchikane K."/>
            <person name="Katsumata H."/>
            <person name="Ando Y."/>
            <person name="Ohji S."/>
            <person name="Hamada M."/>
            <person name="Tamura T."/>
            <person name="Yamazoe A."/>
            <person name="Yamazaki S."/>
            <person name="Fujita N."/>
        </authorList>
    </citation>
    <scope>NUCLEOTIDE SEQUENCE [LARGE SCALE GENOMIC DNA]</scope>
    <source>
        <strain evidence="1 2">NBRC 100340</strain>
    </source>
</reference>
<organism evidence="1 2">
    <name type="scientific">Kineosphaera limosa NBRC 100340</name>
    <dbReference type="NCBI Taxonomy" id="1184609"/>
    <lineage>
        <taxon>Bacteria</taxon>
        <taxon>Bacillati</taxon>
        <taxon>Actinomycetota</taxon>
        <taxon>Actinomycetes</taxon>
        <taxon>Micrococcales</taxon>
        <taxon>Dermatophilaceae</taxon>
        <taxon>Kineosphaera</taxon>
    </lineage>
</organism>
<evidence type="ECO:0000313" key="1">
    <source>
        <dbReference type="EMBL" id="GAB96950.1"/>
    </source>
</evidence>
<comment type="caution">
    <text evidence="1">The sequence shown here is derived from an EMBL/GenBank/DDBJ whole genome shotgun (WGS) entry which is preliminary data.</text>
</comment>
<evidence type="ECO:0000313" key="2">
    <source>
        <dbReference type="Proteomes" id="UP000008366"/>
    </source>
</evidence>
<dbReference type="STRING" id="1184609.KILIM_053_00010"/>
<protein>
    <recommendedName>
        <fullName evidence="3">HhH-GPD domain-containing protein</fullName>
    </recommendedName>
</protein>
<dbReference type="eggNOG" id="ENOG5033EKH">
    <property type="taxonomic scope" value="Bacteria"/>
</dbReference>
<name>K6WCF5_9MICO</name>
<keyword evidence="2" id="KW-1185">Reference proteome</keyword>
<dbReference type="RefSeq" id="WP_006593482.1">
    <property type="nucleotide sequence ID" value="NZ_BAHD01000053.1"/>
</dbReference>
<proteinExistence type="predicted"/>
<dbReference type="Proteomes" id="UP000008366">
    <property type="component" value="Unassembled WGS sequence"/>
</dbReference>
<sequence length="222" mass="24092">MTQAINEQARAVDAVRRAVARIDAADFSAYSGGWVEEIGTSLLDAVFSIQARYHSRVPGAGVYNRLEAFRKAYQEAVNDVRALSAIGSINLRRIMGDSKTSRRYKADCVVDAANALLQLDPPVITAADARGRDSKELDKAYMSVQGLGWVTAEYFRMLLGVPGVKADVMVVRFVNAALAADGLGSVEARAARDLVIRAHGEEGHGVDLITYEHAIWRTKGVL</sequence>
<feature type="non-terminal residue" evidence="1">
    <location>
        <position position="222"/>
    </location>
</feature>
<accession>K6WCF5</accession>
<evidence type="ECO:0008006" key="3">
    <source>
        <dbReference type="Google" id="ProtNLM"/>
    </source>
</evidence>
<dbReference type="EMBL" id="BAHD01000053">
    <property type="protein sequence ID" value="GAB96950.1"/>
    <property type="molecule type" value="Genomic_DNA"/>
</dbReference>